<evidence type="ECO:0000256" key="1">
    <source>
        <dbReference type="ARBA" id="ARBA00023180"/>
    </source>
</evidence>
<evidence type="ECO:0000313" key="4">
    <source>
        <dbReference type="Proteomes" id="UP001162164"/>
    </source>
</evidence>
<comment type="caution">
    <text evidence="3">The sequence shown here is derived from an EMBL/GenBank/DDBJ whole genome shotgun (WGS) entry which is preliminary data.</text>
</comment>
<dbReference type="InterPro" id="IPR002018">
    <property type="entry name" value="CarbesteraseB"/>
</dbReference>
<evidence type="ECO:0000313" key="3">
    <source>
        <dbReference type="EMBL" id="KAJ8968262.1"/>
    </source>
</evidence>
<sequence>MTAIYLQTKPNDQAFTTPAIRHAAVQSLFTDVYLYQFSYRGKLSEVLVRNFEGTDKVGHGEEILYMWDYGNDLSQYPPSDTLTHKRLLLLWSNFIKFFNSRATPAGAVLTETKDESKHILNPTPGKDELLDNVLWTKTSAENLSYLNINNTLEVKNDPKRYKDWKPIIDAYAIPPLTNY</sequence>
<dbReference type="Proteomes" id="UP001162164">
    <property type="component" value="Unassembled WGS sequence"/>
</dbReference>
<proteinExistence type="predicted"/>
<keyword evidence="4" id="KW-1185">Reference proteome</keyword>
<dbReference type="InterPro" id="IPR029058">
    <property type="entry name" value="AB_hydrolase_fold"/>
</dbReference>
<reference evidence="3" key="1">
    <citation type="journal article" date="2023" name="Insect Mol. Biol.">
        <title>Genome sequencing provides insights into the evolution of gene families encoding plant cell wall-degrading enzymes in longhorned beetles.</title>
        <authorList>
            <person name="Shin N.R."/>
            <person name="Okamura Y."/>
            <person name="Kirsch R."/>
            <person name="Pauchet Y."/>
        </authorList>
    </citation>
    <scope>NUCLEOTIDE SEQUENCE</scope>
    <source>
        <strain evidence="3">MMC_N1</strain>
    </source>
</reference>
<keyword evidence="1" id="KW-0325">Glycoprotein</keyword>
<dbReference type="EMBL" id="JAPWTJ010002036">
    <property type="protein sequence ID" value="KAJ8968262.1"/>
    <property type="molecule type" value="Genomic_DNA"/>
</dbReference>
<gene>
    <name evidence="3" type="ORF">NQ317_005410</name>
</gene>
<dbReference type="Gene3D" id="3.40.50.1820">
    <property type="entry name" value="alpha/beta hydrolase"/>
    <property type="match status" value="1"/>
</dbReference>
<organism evidence="3 4">
    <name type="scientific">Molorchus minor</name>
    <dbReference type="NCBI Taxonomy" id="1323400"/>
    <lineage>
        <taxon>Eukaryota</taxon>
        <taxon>Metazoa</taxon>
        <taxon>Ecdysozoa</taxon>
        <taxon>Arthropoda</taxon>
        <taxon>Hexapoda</taxon>
        <taxon>Insecta</taxon>
        <taxon>Pterygota</taxon>
        <taxon>Neoptera</taxon>
        <taxon>Endopterygota</taxon>
        <taxon>Coleoptera</taxon>
        <taxon>Polyphaga</taxon>
        <taxon>Cucujiformia</taxon>
        <taxon>Chrysomeloidea</taxon>
        <taxon>Cerambycidae</taxon>
        <taxon>Lamiinae</taxon>
        <taxon>Monochamini</taxon>
        <taxon>Molorchus</taxon>
    </lineage>
</organism>
<accession>A0ABQ9IXY1</accession>
<name>A0ABQ9IXY1_9CUCU</name>
<dbReference type="SUPFAM" id="SSF53474">
    <property type="entry name" value="alpha/beta-Hydrolases"/>
    <property type="match status" value="1"/>
</dbReference>
<dbReference type="Pfam" id="PF00135">
    <property type="entry name" value="COesterase"/>
    <property type="match status" value="1"/>
</dbReference>
<feature type="domain" description="Carboxylesterase type B" evidence="2">
    <location>
        <begin position="11"/>
        <end position="159"/>
    </location>
</feature>
<evidence type="ECO:0000259" key="2">
    <source>
        <dbReference type="Pfam" id="PF00135"/>
    </source>
</evidence>
<protein>
    <recommendedName>
        <fullName evidence="2">Carboxylesterase type B domain-containing protein</fullName>
    </recommendedName>
</protein>